<dbReference type="RefSeq" id="XP_029221431.1">
    <property type="nucleotide sequence ID" value="XM_029362466.1"/>
</dbReference>
<comment type="similarity">
    <text evidence="2">Belongs to the dynactin subunits 5/6 family. Dynactin subunit 6 subfamily.</text>
</comment>
<dbReference type="EMBL" id="NWUJ01000002">
    <property type="protein sequence ID" value="PFH37422.1"/>
    <property type="molecule type" value="Genomic_DNA"/>
</dbReference>
<keyword evidence="9" id="KW-1185">Reference proteome</keyword>
<dbReference type="SUPFAM" id="SSF51161">
    <property type="entry name" value="Trimeric LpxA-like enzymes"/>
    <property type="match status" value="1"/>
</dbReference>
<dbReference type="InterPro" id="IPR011004">
    <property type="entry name" value="Trimer_LpxA-like_sf"/>
</dbReference>
<evidence type="ECO:0000256" key="4">
    <source>
        <dbReference type="ARBA" id="ARBA00022490"/>
    </source>
</evidence>
<evidence type="ECO:0000313" key="8">
    <source>
        <dbReference type="EMBL" id="PFH37422.1"/>
    </source>
</evidence>
<dbReference type="PANTHER" id="PTHR13072">
    <property type="entry name" value="DYNACTIN 6"/>
    <property type="match status" value="1"/>
</dbReference>
<organism evidence="8 9">
    <name type="scientific">Besnoitia besnoiti</name>
    <name type="common">Apicomplexan protozoan</name>
    <dbReference type="NCBI Taxonomy" id="94643"/>
    <lineage>
        <taxon>Eukaryota</taxon>
        <taxon>Sar</taxon>
        <taxon>Alveolata</taxon>
        <taxon>Apicomplexa</taxon>
        <taxon>Conoidasida</taxon>
        <taxon>Coccidia</taxon>
        <taxon>Eucoccidiorida</taxon>
        <taxon>Eimeriorina</taxon>
        <taxon>Sarcocystidae</taxon>
        <taxon>Besnoitia</taxon>
    </lineage>
</organism>
<evidence type="ECO:0000256" key="6">
    <source>
        <dbReference type="ARBA" id="ARBA00034687"/>
    </source>
</evidence>
<sequence length="191" mass="19811">MASATEECPSSSDQHDGGGQPTDAASGGEKKGKSGRRALVHPRAVLTGTVELSDGCCIGAATIIDGGQGGIFFGKNTVVEDRVKITNSGPTPMTIGRYTWIEDEAVLQNVQKIGDFVRVEAGAKVVDCEELGNGCNVAAGAKVEKRGSVGAQTVFFGHAGVMVHDPSCMVRQAASAVAHLPTHRRLLDSHV</sequence>
<dbReference type="GO" id="GO:0007052">
    <property type="term" value="P:mitotic spindle organization"/>
    <property type="evidence" value="ECO:0007669"/>
    <property type="project" value="TreeGrafter"/>
</dbReference>
<keyword evidence="5" id="KW-0206">Cytoskeleton</keyword>
<comment type="function">
    <text evidence="6">Part of the dynactin complex that activates the molecular motor dynein for ultra-processive transport along microtubules.</text>
</comment>
<evidence type="ECO:0000256" key="7">
    <source>
        <dbReference type="SAM" id="MobiDB-lite"/>
    </source>
</evidence>
<proteinExistence type="inferred from homology"/>
<evidence type="ECO:0000256" key="2">
    <source>
        <dbReference type="ARBA" id="ARBA00007719"/>
    </source>
</evidence>
<dbReference type="Proteomes" id="UP000224006">
    <property type="component" value="Chromosome II"/>
</dbReference>
<dbReference type="STRING" id="94643.A0A2A9MNX0"/>
<comment type="caution">
    <text evidence="8">The sequence shown here is derived from an EMBL/GenBank/DDBJ whole genome shotgun (WGS) entry which is preliminary data.</text>
</comment>
<comment type="subcellular location">
    <subcellularLocation>
        <location evidence="1">Cytoplasm</location>
        <location evidence="1">Cytoskeleton</location>
    </subcellularLocation>
</comment>
<keyword evidence="4" id="KW-0963">Cytoplasm</keyword>
<dbReference type="InterPro" id="IPR027777">
    <property type="entry name" value="DCTN6"/>
</dbReference>
<protein>
    <recommendedName>
        <fullName evidence="3">Dynactin subunit 6</fullName>
    </recommendedName>
</protein>
<reference evidence="8 9" key="1">
    <citation type="submission" date="2017-09" db="EMBL/GenBank/DDBJ databases">
        <title>Genome sequencing of Besnoitia besnoiti strain Bb-Ger1.</title>
        <authorList>
            <person name="Schares G."/>
            <person name="Venepally P."/>
            <person name="Lorenzi H.A."/>
        </authorList>
    </citation>
    <scope>NUCLEOTIDE SEQUENCE [LARGE SCALE GENOMIC DNA]</scope>
    <source>
        <strain evidence="8 9">Bb-Ger1</strain>
    </source>
</reference>
<dbReference type="Gene3D" id="2.160.10.10">
    <property type="entry name" value="Hexapeptide repeat proteins"/>
    <property type="match status" value="1"/>
</dbReference>
<accession>A0A2A9MNX0</accession>
<evidence type="ECO:0000256" key="1">
    <source>
        <dbReference type="ARBA" id="ARBA00004245"/>
    </source>
</evidence>
<evidence type="ECO:0000313" key="9">
    <source>
        <dbReference type="Proteomes" id="UP000224006"/>
    </source>
</evidence>
<feature type="region of interest" description="Disordered" evidence="7">
    <location>
        <begin position="1"/>
        <end position="38"/>
    </location>
</feature>
<dbReference type="GO" id="GO:0005869">
    <property type="term" value="C:dynactin complex"/>
    <property type="evidence" value="ECO:0007669"/>
    <property type="project" value="InterPro"/>
</dbReference>
<name>A0A2A9MNX0_BESBE</name>
<gene>
    <name evidence="8" type="ORF">BESB_038800</name>
</gene>
<evidence type="ECO:0000256" key="5">
    <source>
        <dbReference type="ARBA" id="ARBA00023212"/>
    </source>
</evidence>
<dbReference type="GeneID" id="40308861"/>
<dbReference type="VEuPathDB" id="ToxoDB:BESB_038800"/>
<dbReference type="KEGG" id="bbes:BESB_038800"/>
<dbReference type="OrthoDB" id="330372at2759"/>
<dbReference type="AlphaFoldDB" id="A0A2A9MNX0"/>
<evidence type="ECO:0000256" key="3">
    <source>
        <dbReference type="ARBA" id="ARBA00016573"/>
    </source>
</evidence>
<dbReference type="GO" id="GO:0070840">
    <property type="term" value="F:dynein complex binding"/>
    <property type="evidence" value="ECO:0007669"/>
    <property type="project" value="TreeGrafter"/>
</dbReference>
<dbReference type="PANTHER" id="PTHR13072:SF0">
    <property type="entry name" value="DYNACTIN SUBUNIT 6"/>
    <property type="match status" value="1"/>
</dbReference>